<reference evidence="2" key="2">
    <citation type="submission" date="2020-09" db="EMBL/GenBank/DDBJ databases">
        <authorList>
            <person name="Sun Q."/>
            <person name="Ohkuma M."/>
        </authorList>
    </citation>
    <scope>NUCLEOTIDE SEQUENCE</scope>
    <source>
        <strain evidence="2">JCM 4434</strain>
    </source>
</reference>
<comment type="caution">
    <text evidence="2">The sequence shown here is derived from an EMBL/GenBank/DDBJ whole genome shotgun (WGS) entry which is preliminary data.</text>
</comment>
<accession>A0A8H9LI54</accession>
<evidence type="ECO:0000313" key="3">
    <source>
        <dbReference type="Proteomes" id="UP000610124"/>
    </source>
</evidence>
<name>A0A8H9LI54_KITAU</name>
<sequence length="318" mass="34063">MRSSRIRLIPGDLRCTLPGMCAAARMHPDEPVVDAALVRRLISAQFPQWVGLPVTPVGSAGTDNAMFRLGPELAVRLPRVEWAAGDVRREHQWLPRLAPQLPLPVPAPLAVGRPAANYPWEWSVVRWLDGVNPAVGVLAAPEALARDLAGFVNALRSVNPAGAPAGHRSVPLASRDGSTRAAIAQLAGTIDTAAATALWDKALRLPEYAGPPVWMHGDLTPGNLLLNRSGRLAAVIDFALMGVGDPTADLIAAWNLLPASARPAFRAALRADDAMWARGRAWAFSIALVTIPYYRHTDPALTANARHVVREVLADRSV</sequence>
<feature type="domain" description="Aminoglycoside phosphotransferase" evidence="1">
    <location>
        <begin position="59"/>
        <end position="282"/>
    </location>
</feature>
<evidence type="ECO:0000313" key="2">
    <source>
        <dbReference type="EMBL" id="GGU63315.1"/>
    </source>
</evidence>
<dbReference type="AlphaFoldDB" id="A0A8H9LI54"/>
<dbReference type="EMBL" id="BMUB01000002">
    <property type="protein sequence ID" value="GGU63315.1"/>
    <property type="molecule type" value="Genomic_DNA"/>
</dbReference>
<dbReference type="InterPro" id="IPR002575">
    <property type="entry name" value="Aminoglycoside_PTrfase"/>
</dbReference>
<gene>
    <name evidence="2" type="ORF">GCM10010502_12850</name>
</gene>
<dbReference type="CDD" id="cd05155">
    <property type="entry name" value="APH_ChoK_like_1"/>
    <property type="match status" value="1"/>
</dbReference>
<dbReference type="SUPFAM" id="SSF56112">
    <property type="entry name" value="Protein kinase-like (PK-like)"/>
    <property type="match status" value="1"/>
</dbReference>
<reference evidence="2" key="1">
    <citation type="journal article" date="2014" name="Int. J. Syst. Evol. Microbiol.">
        <title>Complete genome sequence of Corynebacterium casei LMG S-19264T (=DSM 44701T), isolated from a smear-ripened cheese.</title>
        <authorList>
            <consortium name="US DOE Joint Genome Institute (JGI-PGF)"/>
            <person name="Walter F."/>
            <person name="Albersmeier A."/>
            <person name="Kalinowski J."/>
            <person name="Ruckert C."/>
        </authorList>
    </citation>
    <scope>NUCLEOTIDE SEQUENCE</scope>
    <source>
        <strain evidence="2">JCM 4434</strain>
    </source>
</reference>
<dbReference type="Pfam" id="PF01636">
    <property type="entry name" value="APH"/>
    <property type="match status" value="1"/>
</dbReference>
<dbReference type="InterPro" id="IPR011009">
    <property type="entry name" value="Kinase-like_dom_sf"/>
</dbReference>
<protein>
    <recommendedName>
        <fullName evidence="1">Aminoglycoside phosphotransferase domain-containing protein</fullName>
    </recommendedName>
</protein>
<dbReference type="Gene3D" id="3.90.1200.10">
    <property type="match status" value="1"/>
</dbReference>
<dbReference type="PANTHER" id="PTHR21310">
    <property type="entry name" value="AMINOGLYCOSIDE PHOSPHOTRANSFERASE-RELATED-RELATED"/>
    <property type="match status" value="1"/>
</dbReference>
<dbReference type="Gene3D" id="3.30.200.20">
    <property type="entry name" value="Phosphorylase Kinase, domain 1"/>
    <property type="match status" value="1"/>
</dbReference>
<proteinExistence type="predicted"/>
<organism evidence="2 3">
    <name type="scientific">Kitasatospora aureofaciens</name>
    <name type="common">Streptomyces aureofaciens</name>
    <dbReference type="NCBI Taxonomy" id="1894"/>
    <lineage>
        <taxon>Bacteria</taxon>
        <taxon>Bacillati</taxon>
        <taxon>Actinomycetota</taxon>
        <taxon>Actinomycetes</taxon>
        <taxon>Kitasatosporales</taxon>
        <taxon>Streptomycetaceae</taxon>
        <taxon>Kitasatospora</taxon>
    </lineage>
</organism>
<dbReference type="Proteomes" id="UP000610124">
    <property type="component" value="Unassembled WGS sequence"/>
</dbReference>
<dbReference type="InterPro" id="IPR051678">
    <property type="entry name" value="AGP_Transferase"/>
</dbReference>
<dbReference type="PANTHER" id="PTHR21310:SF42">
    <property type="entry name" value="BIFUNCTIONAL AAC_APH"/>
    <property type="match status" value="1"/>
</dbReference>
<evidence type="ECO:0000259" key="1">
    <source>
        <dbReference type="Pfam" id="PF01636"/>
    </source>
</evidence>